<dbReference type="PANTHER" id="PTHR43540:SF9">
    <property type="entry name" value="FAMILY HYDROLASE, PUTATIVE (AFU_ORTHOLOGUE AFUA_2G08700)-RELATED"/>
    <property type="match status" value="1"/>
</dbReference>
<evidence type="ECO:0000313" key="4">
    <source>
        <dbReference type="EMBL" id="KZO91624.1"/>
    </source>
</evidence>
<reference evidence="4 5" key="1">
    <citation type="journal article" date="2016" name="Mol. Biol. Evol.">
        <title>Comparative Genomics of Early-Diverging Mushroom-Forming Fungi Provides Insights into the Origins of Lignocellulose Decay Capabilities.</title>
        <authorList>
            <person name="Nagy L.G."/>
            <person name="Riley R."/>
            <person name="Tritt A."/>
            <person name="Adam C."/>
            <person name="Daum C."/>
            <person name="Floudas D."/>
            <person name="Sun H."/>
            <person name="Yadav J.S."/>
            <person name="Pangilinan J."/>
            <person name="Larsson K.H."/>
            <person name="Matsuura K."/>
            <person name="Barry K."/>
            <person name="Labutti K."/>
            <person name="Kuo R."/>
            <person name="Ohm R.A."/>
            <person name="Bhattacharya S.S."/>
            <person name="Shirouzu T."/>
            <person name="Yoshinaga Y."/>
            <person name="Martin F.M."/>
            <person name="Grigoriev I.V."/>
            <person name="Hibbett D.S."/>
        </authorList>
    </citation>
    <scope>NUCLEOTIDE SEQUENCE [LARGE SCALE GENOMIC DNA]</scope>
    <source>
        <strain evidence="4 5">TUFC12733</strain>
    </source>
</reference>
<evidence type="ECO:0000313" key="5">
    <source>
        <dbReference type="Proteomes" id="UP000076738"/>
    </source>
</evidence>
<dbReference type="CDD" id="cd00431">
    <property type="entry name" value="cysteine_hydrolases"/>
    <property type="match status" value="1"/>
</dbReference>
<dbReference type="Proteomes" id="UP000076738">
    <property type="component" value="Unassembled WGS sequence"/>
</dbReference>
<dbReference type="GO" id="GO:0016787">
    <property type="term" value="F:hydrolase activity"/>
    <property type="evidence" value="ECO:0007669"/>
    <property type="project" value="UniProtKB-KW"/>
</dbReference>
<name>A0A167HH77_CALVF</name>
<dbReference type="EMBL" id="KV417320">
    <property type="protein sequence ID" value="KZO91624.1"/>
    <property type="molecule type" value="Genomic_DNA"/>
</dbReference>
<evidence type="ECO:0000256" key="2">
    <source>
        <dbReference type="ARBA" id="ARBA00022801"/>
    </source>
</evidence>
<feature type="domain" description="Isochorismatase-like" evidence="3">
    <location>
        <begin position="46"/>
        <end position="252"/>
    </location>
</feature>
<protein>
    <submittedName>
        <fullName evidence="4">Isochorismatase hydrolase</fullName>
    </submittedName>
</protein>
<dbReference type="AlphaFoldDB" id="A0A167HH77"/>
<dbReference type="Gene3D" id="3.40.50.850">
    <property type="entry name" value="Isochorismatase-like"/>
    <property type="match status" value="1"/>
</dbReference>
<keyword evidence="2 4" id="KW-0378">Hydrolase</keyword>
<comment type="similarity">
    <text evidence="1">Belongs to the isochorismatase family.</text>
</comment>
<organism evidence="4 5">
    <name type="scientific">Calocera viscosa (strain TUFC12733)</name>
    <dbReference type="NCBI Taxonomy" id="1330018"/>
    <lineage>
        <taxon>Eukaryota</taxon>
        <taxon>Fungi</taxon>
        <taxon>Dikarya</taxon>
        <taxon>Basidiomycota</taxon>
        <taxon>Agaricomycotina</taxon>
        <taxon>Dacrymycetes</taxon>
        <taxon>Dacrymycetales</taxon>
        <taxon>Dacrymycetaceae</taxon>
        <taxon>Calocera</taxon>
    </lineage>
</organism>
<sequence length="259" mass="28738">MSALKFGNEFNFWLKSEKGTDLTRGVADGKPLKTGKEEVLINPKRSALVIIDMQNYFLHEKCCNGKLGREMIPTMIETVKACRKAGMPVVWCNMGFHKADLKTIPPSYLYSSYRRDKTIEVFGESIGQLEDGTDMGGKLAKGSWNAQLYGPLKELADEGIAAGTDVWLWKNRYSGLTGSQPLNLWLEENDITTTFFGGVNTDICVWGTMADAYYLGYDIVLVKDLAATGNPDFTTQTAYFATEMRGWTTDSESLEAALA</sequence>
<accession>A0A167HH77</accession>
<dbReference type="InterPro" id="IPR000868">
    <property type="entry name" value="Isochorismatase-like_dom"/>
</dbReference>
<dbReference type="InterPro" id="IPR050272">
    <property type="entry name" value="Isochorismatase-like_hydrls"/>
</dbReference>
<proteinExistence type="inferred from homology"/>
<dbReference type="PANTHER" id="PTHR43540">
    <property type="entry name" value="PEROXYUREIDOACRYLATE/UREIDOACRYLATE AMIDOHYDROLASE-RELATED"/>
    <property type="match status" value="1"/>
</dbReference>
<evidence type="ECO:0000259" key="3">
    <source>
        <dbReference type="Pfam" id="PF00857"/>
    </source>
</evidence>
<gene>
    <name evidence="4" type="ORF">CALVIDRAFT_587507</name>
</gene>
<dbReference type="SUPFAM" id="SSF52499">
    <property type="entry name" value="Isochorismatase-like hydrolases"/>
    <property type="match status" value="1"/>
</dbReference>
<dbReference type="STRING" id="1330018.A0A167HH77"/>
<dbReference type="InterPro" id="IPR036380">
    <property type="entry name" value="Isochorismatase-like_sf"/>
</dbReference>
<dbReference type="Pfam" id="PF00857">
    <property type="entry name" value="Isochorismatase"/>
    <property type="match status" value="1"/>
</dbReference>
<keyword evidence="5" id="KW-1185">Reference proteome</keyword>
<dbReference type="OrthoDB" id="167809at2759"/>
<evidence type="ECO:0000256" key="1">
    <source>
        <dbReference type="ARBA" id="ARBA00006336"/>
    </source>
</evidence>